<keyword evidence="5" id="KW-1185">Reference proteome</keyword>
<sequence length="783" mass="86540">MSEDLSKNLKDLAIEKANDVIVATILKPDATILESIQEVSKLLHKELANDEEPTGIWKALVNFAYSKEKTDIIFHLIDKDPAARQSFVAFVNTYEEVTLAQLYNALLTHSDTQFKALLLCFTSIRPDLCLKFVDLALESLKVAKDKSGKLPELQLVSRYYLHLTKDTLPAPFFRSKTISIVSIFADRRLNHDIISQVVMILSKMSELDEDTLQRDLISVVEDYLLEDSNNSLIIAFSLTALLFHINQSLGFLVFTIDRLLKQDYDQNHFLSEQVVTAALDLLSSACVNKESRAQVKANFLPIVKKALQSSKKSVVILAASILVKTNYVKEVPDGKDKKEEVDIVSLSLYFEDEIATGENIKLKDIYGSALEGLAYTSLLPVVKARIISNQSIVNALVKVVSDHYDENPWVFCALSTLSNLTSYAPKMSQEQQKLNKLKDYANRNEESKTSAEPDAVVASRCKVILNTPILDALSRHCPRLTLSSRNTAAVLLRNLASEKKDRAVFAQKGGLTVLLYLILPTDKPDHYGNNHRVDEKHLNIALSGLARTLISIDPSLALSSKLTPTVTVKPLVSQLQNESSDVPLLDTFEALLALTNIASIDDACRNLIIRSGWAKIESLITSSNAMVQRATVELLCNLTASPLCAEKYLDDTAASNSRLEILAALTDLDDPIARTAATGALAMLSEWGPAPGVMYKSKRLLDRLLTIIEEETSNDILIRALVVVQNLVVSGFVDRAKNPKAEAFLQELKTRNLDSSLKKLVAKNKDADIAGICSELSKSLSDV</sequence>
<evidence type="ECO:0000313" key="5">
    <source>
        <dbReference type="Proteomes" id="UP000242525"/>
    </source>
</evidence>
<gene>
    <name evidence="4" type="ORF">BN980_GECA24s00901g</name>
</gene>
<name>A0A0J9XJQ4_GEOCN</name>
<dbReference type="GO" id="GO:0051879">
    <property type="term" value="F:Hsp90 protein binding"/>
    <property type="evidence" value="ECO:0007669"/>
    <property type="project" value="TreeGrafter"/>
</dbReference>
<dbReference type="PANTHER" id="PTHR45994">
    <property type="entry name" value="FI21225P1"/>
    <property type="match status" value="1"/>
</dbReference>
<evidence type="ECO:0000259" key="3">
    <source>
        <dbReference type="Pfam" id="PF11701"/>
    </source>
</evidence>
<comment type="subcellular location">
    <subcellularLocation>
        <location evidence="1">Cytoplasm</location>
    </subcellularLocation>
</comment>
<proteinExistence type="predicted"/>
<dbReference type="Gene3D" id="1.25.10.100">
    <property type="match status" value="1"/>
</dbReference>
<protein>
    <submittedName>
        <fullName evidence="4">Similar to Saccharomyces cerevisiae YOR035C SHE4 Protein containing a UCS (UNC-45/CRO1/SHE4) domain, binds to myosin motor domains to regulate myosin function</fullName>
    </submittedName>
</protein>
<dbReference type="GO" id="GO:0005737">
    <property type="term" value="C:cytoplasm"/>
    <property type="evidence" value="ECO:0007669"/>
    <property type="project" value="UniProtKB-SubCell"/>
</dbReference>
<keyword evidence="2" id="KW-0963">Cytoplasm</keyword>
<evidence type="ECO:0000256" key="2">
    <source>
        <dbReference type="ARBA" id="ARBA00022490"/>
    </source>
</evidence>
<accession>A0A0J9XJQ4</accession>
<reference evidence="4" key="1">
    <citation type="submission" date="2014-03" db="EMBL/GenBank/DDBJ databases">
        <authorList>
            <person name="Casaregola S."/>
        </authorList>
    </citation>
    <scope>NUCLEOTIDE SEQUENCE [LARGE SCALE GENOMIC DNA]</scope>
    <source>
        <strain evidence="4">CLIB 918</strain>
    </source>
</reference>
<dbReference type="InterPro" id="IPR024660">
    <property type="entry name" value="UCS_central_dom"/>
</dbReference>
<dbReference type="Proteomes" id="UP000242525">
    <property type="component" value="Unassembled WGS sequence"/>
</dbReference>
<dbReference type="Gene3D" id="1.25.10.10">
    <property type="entry name" value="Leucine-rich Repeat Variant"/>
    <property type="match status" value="1"/>
</dbReference>
<evidence type="ECO:0000256" key="1">
    <source>
        <dbReference type="ARBA" id="ARBA00004496"/>
    </source>
</evidence>
<dbReference type="Pfam" id="PF11701">
    <property type="entry name" value="UNC45-central"/>
    <property type="match status" value="1"/>
</dbReference>
<dbReference type="InterPro" id="IPR011989">
    <property type="entry name" value="ARM-like"/>
</dbReference>
<dbReference type="AlphaFoldDB" id="A0A0J9XJQ4"/>
<dbReference type="SUPFAM" id="SSF48371">
    <property type="entry name" value="ARM repeat"/>
    <property type="match status" value="2"/>
</dbReference>
<organism evidence="4 5">
    <name type="scientific">Geotrichum candidum</name>
    <name type="common">Oospora lactis</name>
    <name type="synonym">Dipodascus geotrichum</name>
    <dbReference type="NCBI Taxonomy" id="1173061"/>
    <lineage>
        <taxon>Eukaryota</taxon>
        <taxon>Fungi</taxon>
        <taxon>Dikarya</taxon>
        <taxon>Ascomycota</taxon>
        <taxon>Saccharomycotina</taxon>
        <taxon>Dipodascomycetes</taxon>
        <taxon>Dipodascales</taxon>
        <taxon>Dipodascaceae</taxon>
        <taxon>Geotrichum</taxon>
    </lineage>
</organism>
<dbReference type="InterPro" id="IPR016024">
    <property type="entry name" value="ARM-type_fold"/>
</dbReference>
<dbReference type="PANTHER" id="PTHR45994:SF1">
    <property type="entry name" value="FI21225P1"/>
    <property type="match status" value="1"/>
</dbReference>
<comment type="caution">
    <text evidence="4">The sequence shown here is derived from an EMBL/GenBank/DDBJ whole genome shotgun (WGS) entry which is preliminary data.</text>
</comment>
<dbReference type="EMBL" id="CCBN010000024">
    <property type="protein sequence ID" value="CDO57711.1"/>
    <property type="molecule type" value="Genomic_DNA"/>
</dbReference>
<feature type="domain" description="UNC-45/Cro1/She4 central" evidence="3">
    <location>
        <begin position="182"/>
        <end position="325"/>
    </location>
</feature>
<dbReference type="STRING" id="1173061.A0A0J9XJQ4"/>
<evidence type="ECO:0000313" key="4">
    <source>
        <dbReference type="EMBL" id="CDO57711.1"/>
    </source>
</evidence>
<dbReference type="OrthoDB" id="5574718at2759"/>